<evidence type="ECO:0000256" key="1">
    <source>
        <dbReference type="SAM" id="Phobius"/>
    </source>
</evidence>
<keyword evidence="1" id="KW-0812">Transmembrane</keyword>
<keyword evidence="1" id="KW-0472">Membrane</keyword>
<organism evidence="2 3">
    <name type="scientific">Aestuariibaculum sediminum</name>
    <dbReference type="NCBI Taxonomy" id="2770637"/>
    <lineage>
        <taxon>Bacteria</taxon>
        <taxon>Pseudomonadati</taxon>
        <taxon>Bacteroidota</taxon>
        <taxon>Flavobacteriia</taxon>
        <taxon>Flavobacteriales</taxon>
        <taxon>Flavobacteriaceae</taxon>
    </lineage>
</organism>
<sequence>MEIGTTITSITLVLICAMPFVLSSHGRRKREKQTLNNLKQFAYEHGHAIGNYDNCGNFIIAINFDFTMVFFQNLVNGTSEYHAIPLRDVKSCLVHKNYKTIGHGKHHQQRIDQLYLYFEMKTNETQKLLFFDINENVQLSGELLVIEKWRTRINEYITK</sequence>
<dbReference type="Proteomes" id="UP000600588">
    <property type="component" value="Unassembled WGS sequence"/>
</dbReference>
<evidence type="ECO:0000313" key="3">
    <source>
        <dbReference type="Proteomes" id="UP000600588"/>
    </source>
</evidence>
<keyword evidence="3" id="KW-1185">Reference proteome</keyword>
<dbReference type="EMBL" id="JACVXB010000012">
    <property type="protein sequence ID" value="MBD0833657.1"/>
    <property type="molecule type" value="Genomic_DNA"/>
</dbReference>
<proteinExistence type="predicted"/>
<feature type="transmembrane region" description="Helical" evidence="1">
    <location>
        <begin position="6"/>
        <end position="23"/>
    </location>
</feature>
<evidence type="ECO:0000313" key="2">
    <source>
        <dbReference type="EMBL" id="MBD0833657.1"/>
    </source>
</evidence>
<name>A0A8J6U9S7_9FLAO</name>
<keyword evidence="1" id="KW-1133">Transmembrane helix</keyword>
<comment type="caution">
    <text evidence="2">The sequence shown here is derived from an EMBL/GenBank/DDBJ whole genome shotgun (WGS) entry which is preliminary data.</text>
</comment>
<dbReference type="AlphaFoldDB" id="A0A8J6U9S7"/>
<dbReference type="RefSeq" id="WP_188231436.1">
    <property type="nucleotide sequence ID" value="NZ_JACVXB010000012.1"/>
</dbReference>
<reference evidence="2 3" key="1">
    <citation type="submission" date="2020-09" db="EMBL/GenBank/DDBJ databases">
        <title>TT11 complete genome.</title>
        <authorList>
            <person name="Wu Z."/>
        </authorList>
    </citation>
    <scope>NUCLEOTIDE SEQUENCE [LARGE SCALE GENOMIC DNA]</scope>
    <source>
        <strain evidence="2 3">TT11</strain>
    </source>
</reference>
<accession>A0A8J6U9S7</accession>
<protein>
    <submittedName>
        <fullName evidence="2">Uncharacterized protein</fullName>
    </submittedName>
</protein>
<gene>
    <name evidence="2" type="ORF">ICJ83_16105</name>
</gene>